<gene>
    <name evidence="6" type="ordered locus">PRU_1101</name>
</gene>
<dbReference type="Gene3D" id="2.160.20.10">
    <property type="entry name" value="Single-stranded right-handed beta-helix, Pectin lyase-like"/>
    <property type="match status" value="1"/>
</dbReference>
<protein>
    <submittedName>
        <fullName evidence="6">Pectinesterase</fullName>
    </submittedName>
</protein>
<dbReference type="Proteomes" id="UP000000927">
    <property type="component" value="Chromosome"/>
</dbReference>
<dbReference type="InterPro" id="IPR011050">
    <property type="entry name" value="Pectin_lyase_fold/virulence"/>
</dbReference>
<sequence>MSAKTNNKYQKQTAIKMIKKLIFALVIGASNSALAQVSMVKMQPACGAQDVNIDTHLELTLSDTASIGQKGFISVYDKQSGKLVDRLDLSIPAGPTQGQSRNPAAQYTSIPYTYKASQNITNRNTKAGTPSGVNAIDRSRYQLDIIGGFSDAFHFYPIIAHERRFTIYLHHNMLEYGHEYYVTIDNNVIKGFKGIKGKNAWSFKTKSKAPDANKRTLTVSADGQGDFSTIQGAMDFIPDSLATEYSRYCVQVKNGDYQELVYFRNKRFVTIQGETRDSVVIHYPNNEVFNPHPSDIKTNEVRGTFPSRRAAFAADNCSDLIFKDITIKTDCKGQAEGLLVNGERNYFENVHVIGDGDALQANGSCYWLNCQIDGGGDTILGRGPSFFNHCTITSYGAFMWIRNTAENHGNVFVDCHFKGLSDYAELGRLPDNKGRNYPHAECVLLNCTLENIPARGWGVIDNGAQTATILEFNSHDTEGYPVDTTKRNPLMRQLHPVRDAELIGKYSDANWVLYHGI</sequence>
<dbReference type="STRING" id="264731.PRU_1101"/>
<dbReference type="Pfam" id="PF01095">
    <property type="entry name" value="Pectinesterase"/>
    <property type="match status" value="1"/>
</dbReference>
<dbReference type="InterPro" id="IPR000070">
    <property type="entry name" value="Pectinesterase_cat"/>
</dbReference>
<accession>D5ES24</accession>
<dbReference type="EMBL" id="CP002006">
    <property type="protein sequence ID" value="ADE82670.1"/>
    <property type="molecule type" value="Genomic_DNA"/>
</dbReference>
<evidence type="ECO:0000256" key="3">
    <source>
        <dbReference type="ARBA" id="ARBA00023085"/>
    </source>
</evidence>
<dbReference type="AlphaFoldDB" id="D5ES24"/>
<dbReference type="PANTHER" id="PTHR31321:SF126">
    <property type="entry name" value="PECTINESTERASE"/>
    <property type="match status" value="1"/>
</dbReference>
<keyword evidence="3" id="KW-0063">Aspartyl esterase</keyword>
<keyword evidence="2" id="KW-0378">Hydrolase</keyword>
<dbReference type="GO" id="GO:0045490">
    <property type="term" value="P:pectin catabolic process"/>
    <property type="evidence" value="ECO:0007669"/>
    <property type="project" value="TreeGrafter"/>
</dbReference>
<comment type="similarity">
    <text evidence="1">Belongs to the pectinesterase family.</text>
</comment>
<evidence type="ECO:0000256" key="1">
    <source>
        <dbReference type="ARBA" id="ARBA00008891"/>
    </source>
</evidence>
<evidence type="ECO:0000313" key="6">
    <source>
        <dbReference type="EMBL" id="ADE82670.1"/>
    </source>
</evidence>
<feature type="chain" id="PRO_5011120110" evidence="4">
    <location>
        <begin position="36"/>
        <end position="517"/>
    </location>
</feature>
<proteinExistence type="inferred from homology"/>
<evidence type="ECO:0000256" key="2">
    <source>
        <dbReference type="ARBA" id="ARBA00022801"/>
    </source>
</evidence>
<feature type="signal peptide" evidence="4">
    <location>
        <begin position="1"/>
        <end position="35"/>
    </location>
</feature>
<keyword evidence="4" id="KW-0732">Signal</keyword>
<evidence type="ECO:0000256" key="4">
    <source>
        <dbReference type="SAM" id="SignalP"/>
    </source>
</evidence>
<dbReference type="KEGG" id="pru:PRU_1101"/>
<dbReference type="PANTHER" id="PTHR31321">
    <property type="entry name" value="ACYL-COA THIOESTER HYDROLASE YBHC-RELATED"/>
    <property type="match status" value="1"/>
</dbReference>
<dbReference type="GO" id="GO:0042545">
    <property type="term" value="P:cell wall modification"/>
    <property type="evidence" value="ECO:0007669"/>
    <property type="project" value="InterPro"/>
</dbReference>
<reference evidence="6 7" key="1">
    <citation type="journal article" date="2010" name="Microb. Ecol.">
        <title>Comparative genome analysis of Prevotella ruminicola and Prevotella bryantii: insights into their environmental niche.</title>
        <authorList>
            <consortium name="North American Consortium for Rumen Bacteria"/>
            <person name="Purushe J."/>
            <person name="Fouts D.E."/>
            <person name="Morrison M."/>
            <person name="White B.A."/>
            <person name="Mackie R.I."/>
            <person name="Coutinho P.M."/>
            <person name="Henrissat B."/>
            <person name="Nelson K.E."/>
        </authorList>
    </citation>
    <scope>NUCLEOTIDE SEQUENCE [LARGE SCALE GENOMIC DNA]</scope>
    <source>
        <strain evidence="7">ATCC 19189 / JCM 8958 / 23</strain>
    </source>
</reference>
<organism evidence="6 7">
    <name type="scientific">Xylanibacter ruminicola (strain ATCC 19189 / DSM 19721 / CIP 105475 / JCM 8958 / 23)</name>
    <name type="common">Prevotella ruminicola</name>
    <dbReference type="NCBI Taxonomy" id="264731"/>
    <lineage>
        <taxon>Bacteria</taxon>
        <taxon>Pseudomonadati</taxon>
        <taxon>Bacteroidota</taxon>
        <taxon>Bacteroidia</taxon>
        <taxon>Bacteroidales</taxon>
        <taxon>Prevotellaceae</taxon>
        <taxon>Xylanibacter</taxon>
    </lineage>
</organism>
<name>D5ES24_XYLR2</name>
<keyword evidence="7" id="KW-1185">Reference proteome</keyword>
<dbReference type="eggNOG" id="COG4677">
    <property type="taxonomic scope" value="Bacteria"/>
</dbReference>
<evidence type="ECO:0000259" key="5">
    <source>
        <dbReference type="Pfam" id="PF01095"/>
    </source>
</evidence>
<feature type="domain" description="Pectinesterase catalytic" evidence="5">
    <location>
        <begin position="217"/>
        <end position="487"/>
    </location>
</feature>
<dbReference type="HOGENOM" id="CLU_571243_0_0_10"/>
<evidence type="ECO:0000313" key="7">
    <source>
        <dbReference type="Proteomes" id="UP000000927"/>
    </source>
</evidence>
<dbReference type="SUPFAM" id="SSF51126">
    <property type="entry name" value="Pectin lyase-like"/>
    <property type="match status" value="1"/>
</dbReference>
<dbReference type="InterPro" id="IPR012334">
    <property type="entry name" value="Pectin_lyas_fold"/>
</dbReference>
<dbReference type="GO" id="GO:0030599">
    <property type="term" value="F:pectinesterase activity"/>
    <property type="evidence" value="ECO:0007669"/>
    <property type="project" value="InterPro"/>
</dbReference>